<accession>A0ABD1EHE8</accession>
<reference evidence="8 9" key="1">
    <citation type="submission" date="2024-05" db="EMBL/GenBank/DDBJ databases">
        <title>Genetic variation in Jamaican populations of the coffee berry borer (Hypothenemus hampei).</title>
        <authorList>
            <person name="Errbii M."/>
            <person name="Myrie A."/>
        </authorList>
    </citation>
    <scope>NUCLEOTIDE SEQUENCE [LARGE SCALE GENOMIC DNA]</scope>
    <source>
        <strain evidence="8">JA-Hopewell-2020-01-JO</strain>
        <tissue evidence="8">Whole body</tissue>
    </source>
</reference>
<dbReference type="GO" id="GO:0005929">
    <property type="term" value="C:cilium"/>
    <property type="evidence" value="ECO:0007669"/>
    <property type="project" value="UniProtKB-ARBA"/>
</dbReference>
<dbReference type="EMBL" id="JBDJPC010000007">
    <property type="protein sequence ID" value="KAL1494109.1"/>
    <property type="molecule type" value="Genomic_DNA"/>
</dbReference>
<keyword evidence="5" id="KW-0966">Cell projection</keyword>
<dbReference type="PANTHER" id="PTHR12968">
    <property type="entry name" value="B9 DOMAIN-CONTAINING"/>
    <property type="match status" value="1"/>
</dbReference>
<evidence type="ECO:0000256" key="7">
    <source>
        <dbReference type="ARBA" id="ARBA00039274"/>
    </source>
</evidence>
<comment type="subcellular location">
    <subcellularLocation>
        <location evidence="1">Cytoplasm</location>
        <location evidence="1">Cytoskeleton</location>
        <location evidence="1">Cilium basal body</location>
    </subcellularLocation>
</comment>
<dbReference type="Proteomes" id="UP001566132">
    <property type="component" value="Unassembled WGS sequence"/>
</dbReference>
<keyword evidence="9" id="KW-1185">Reference proteome</keyword>
<protein>
    <recommendedName>
        <fullName evidence="7">B9 domain-containing protein 1</fullName>
    </recommendedName>
</protein>
<sequence length="185" mass="20594">MSDGTFLLIISGQIEFLDVMAPANTSYHCKYEFYSGPDWKIIGGLENGLSQVANIINNNDKVVFNFPVEVQFKSTNPFGWPQLVLSVYKEMKLEGYGRVHLPTQPGCHKMEVNLSKPKSGYLLGQLWSFLGYQPELLEPTNLASTTGTNLIRMVSTGKAFMTFNIVTQGFLTLGYDSGPTHNRGE</sequence>
<dbReference type="Pfam" id="PF07162">
    <property type="entry name" value="B9-C2"/>
    <property type="match status" value="1"/>
</dbReference>
<keyword evidence="4" id="KW-0206">Cytoskeleton</keyword>
<dbReference type="InterPro" id="IPR010796">
    <property type="entry name" value="C2_B9-type_dom"/>
</dbReference>
<evidence type="ECO:0000256" key="2">
    <source>
        <dbReference type="ARBA" id="ARBA00022490"/>
    </source>
</evidence>
<comment type="similarity">
    <text evidence="6">Belongs to the B9D family.</text>
</comment>
<evidence type="ECO:0000256" key="6">
    <source>
        <dbReference type="ARBA" id="ARBA00038411"/>
    </source>
</evidence>
<dbReference type="AlphaFoldDB" id="A0ABD1EHE8"/>
<comment type="caution">
    <text evidence="8">The sequence shown here is derived from an EMBL/GenBank/DDBJ whole genome shotgun (WGS) entry which is preliminary data.</text>
</comment>
<evidence type="ECO:0000256" key="5">
    <source>
        <dbReference type="ARBA" id="ARBA00023273"/>
    </source>
</evidence>
<evidence type="ECO:0000313" key="9">
    <source>
        <dbReference type="Proteomes" id="UP001566132"/>
    </source>
</evidence>
<keyword evidence="3" id="KW-0970">Cilium biogenesis/degradation</keyword>
<dbReference type="PANTHER" id="PTHR12968:SF1">
    <property type="entry name" value="B9 DOMAIN-CONTAINING PROTEIN 1"/>
    <property type="match status" value="1"/>
</dbReference>
<dbReference type="GO" id="GO:0030030">
    <property type="term" value="P:cell projection organization"/>
    <property type="evidence" value="ECO:0007669"/>
    <property type="project" value="UniProtKB-KW"/>
</dbReference>
<evidence type="ECO:0000313" key="8">
    <source>
        <dbReference type="EMBL" id="KAL1494109.1"/>
    </source>
</evidence>
<keyword evidence="2" id="KW-0963">Cytoplasm</keyword>
<evidence type="ECO:0000256" key="1">
    <source>
        <dbReference type="ARBA" id="ARBA00004120"/>
    </source>
</evidence>
<name>A0ABD1EHE8_HYPHA</name>
<proteinExistence type="inferred from homology"/>
<evidence type="ECO:0000256" key="4">
    <source>
        <dbReference type="ARBA" id="ARBA00023212"/>
    </source>
</evidence>
<gene>
    <name evidence="8" type="ORF">ABEB36_009760</name>
</gene>
<dbReference type="PROSITE" id="PS51381">
    <property type="entry name" value="C2_B9"/>
    <property type="match status" value="1"/>
</dbReference>
<organism evidence="8 9">
    <name type="scientific">Hypothenemus hampei</name>
    <name type="common">Coffee berry borer</name>
    <dbReference type="NCBI Taxonomy" id="57062"/>
    <lineage>
        <taxon>Eukaryota</taxon>
        <taxon>Metazoa</taxon>
        <taxon>Ecdysozoa</taxon>
        <taxon>Arthropoda</taxon>
        <taxon>Hexapoda</taxon>
        <taxon>Insecta</taxon>
        <taxon>Pterygota</taxon>
        <taxon>Neoptera</taxon>
        <taxon>Endopterygota</taxon>
        <taxon>Coleoptera</taxon>
        <taxon>Polyphaga</taxon>
        <taxon>Cucujiformia</taxon>
        <taxon>Curculionidae</taxon>
        <taxon>Scolytinae</taxon>
        <taxon>Hypothenemus</taxon>
    </lineage>
</organism>
<evidence type="ECO:0000256" key="3">
    <source>
        <dbReference type="ARBA" id="ARBA00022794"/>
    </source>
</evidence>